<dbReference type="PANTHER" id="PTHR42648">
    <property type="entry name" value="TRANSPOSASE, PUTATIVE-RELATED"/>
    <property type="match status" value="1"/>
</dbReference>
<comment type="caution">
    <text evidence="4">The sequence shown here is derived from an EMBL/GenBank/DDBJ whole genome shotgun (WGS) entry which is preliminary data.</text>
</comment>
<sequence>MLDKRMYNSWQSRMLLYIKGKKNGRMMLESIENEPLVYPTIEENGAIRSKKYAELTEQEKLQDDCDVQATNIILQGTELSYQERKCKLYNEFYKFTSVKGETLYEYYWRFAQLINDMDTIGMITQQVQLYAYPSQHKGHENEARMLRERYLDPLALVANHQTQSHSAHYLQQLSSIHQTGLALLVFIPGDNPIACLNKAMTFLSTVVALRRQGQSFAGTRSKGNATSSGGNNSTGLARVVKCYNYQGKGHMARQCTKPKRPRNSAWFKTTIPQNAAFQTDDLDAYDFDCDDISSAKVVLMANLSSYDSDVLSEMSDQMSNQVTHWDKVNQETKNVNESLTAELERYKERVKTFEQRLNVDLSSHEKLIDSQMDDMIRNRNALKQEIDSLKQTLYKQVKENESLLQTFNVFKKESKEKENKYMDKEIDLEKKIKELIIFELNEVKTVFNQIEAVVDQCFVDKKYFDIQKKELSLDNDRLLVCIICQDAMNIVMHANSVHVNVLHASLVNDNLEIERLEQENDHLFKLLLSQDIVQICVNSLATRNICREMQQSFIHEYNGNVMLKAELAKKEHMVEKKLFDEVVLRCSRLENHGANLELKSQHQKETKLDEKDISIANLRKHIKSLKGKNVVEKEAIPNNAKFITPRIFKLNLEPLAPKVLKNRDAHIDYIKHSREPADTLREIVKHARALKPLDRDLNSACMWKSTGRTFTIDENTCPLTRITSTKVVPLKETTSKSVITQNLEVKVYSRRPKVTKSVGSSSKYKIIESRISNNSESNQSWGSNASDVPSSSSPVDFRFENDQIAKIMSYGEYQMGNLMISWVYYVEGLGIKRLKLIYVVFRRYDVILSYLYPIESVKDQVLVMASKAIPFKLRLHHYTGQTRTSSRATQIKVLEGSLMFHFPIMTLRAYYEDVGISHQTSVARTPQQNDVVKRRNQTLVEAARTMWIFSKAPLFLWAEAAATACFTQNQSLIRKHHNKTPYKLLHNRKPDLSHLHVFGALCYPTNDSEDLGKLKPKADIGIFVGYAPAKKDF</sequence>
<evidence type="ECO:0000313" key="5">
    <source>
        <dbReference type="Proteomes" id="UP001151760"/>
    </source>
</evidence>
<accession>A0ABQ5EGD7</accession>
<dbReference type="Proteomes" id="UP001151760">
    <property type="component" value="Unassembled WGS sequence"/>
</dbReference>
<protein>
    <submittedName>
        <fullName evidence="4">Integrase, catalytic region, zinc finger, CCHC-type containing protein</fullName>
    </submittedName>
</protein>
<proteinExistence type="predicted"/>
<dbReference type="PANTHER" id="PTHR42648:SF32">
    <property type="entry name" value="RIBONUCLEASE H-LIKE DOMAIN, GAG-PRE-INTEGRASE DOMAIN PROTEIN-RELATED"/>
    <property type="match status" value="1"/>
</dbReference>
<name>A0ABQ5EGD7_9ASTR</name>
<feature type="coiled-coil region" evidence="1">
    <location>
        <begin position="329"/>
        <end position="399"/>
    </location>
</feature>
<dbReference type="EMBL" id="BQNB010016283">
    <property type="protein sequence ID" value="GJT49983.1"/>
    <property type="molecule type" value="Genomic_DNA"/>
</dbReference>
<keyword evidence="1" id="KW-0175">Coiled coil</keyword>
<dbReference type="Gene3D" id="4.10.60.10">
    <property type="entry name" value="Zinc finger, CCHC-type"/>
    <property type="match status" value="1"/>
</dbReference>
<dbReference type="Gene3D" id="3.30.420.10">
    <property type="entry name" value="Ribonuclease H-like superfamily/Ribonuclease H"/>
    <property type="match status" value="1"/>
</dbReference>
<evidence type="ECO:0000256" key="1">
    <source>
        <dbReference type="SAM" id="Coils"/>
    </source>
</evidence>
<keyword evidence="5" id="KW-1185">Reference proteome</keyword>
<reference evidence="4" key="1">
    <citation type="journal article" date="2022" name="Int. J. Mol. Sci.">
        <title>Draft Genome of Tanacetum Coccineum: Genomic Comparison of Closely Related Tanacetum-Family Plants.</title>
        <authorList>
            <person name="Yamashiro T."/>
            <person name="Shiraishi A."/>
            <person name="Nakayama K."/>
            <person name="Satake H."/>
        </authorList>
    </citation>
    <scope>NUCLEOTIDE SEQUENCE</scope>
</reference>
<reference evidence="4" key="2">
    <citation type="submission" date="2022-01" db="EMBL/GenBank/DDBJ databases">
        <authorList>
            <person name="Yamashiro T."/>
            <person name="Shiraishi A."/>
            <person name="Satake H."/>
            <person name="Nakayama K."/>
        </authorList>
    </citation>
    <scope>NUCLEOTIDE SEQUENCE</scope>
</reference>
<evidence type="ECO:0000313" key="4">
    <source>
        <dbReference type="EMBL" id="GJT49983.1"/>
    </source>
</evidence>
<gene>
    <name evidence="4" type="ORF">Tco_0976140</name>
</gene>
<dbReference type="InterPro" id="IPR039537">
    <property type="entry name" value="Retrotran_Ty1/copia-like"/>
</dbReference>
<dbReference type="SUPFAM" id="SSF53098">
    <property type="entry name" value="Ribonuclease H-like"/>
    <property type="match status" value="1"/>
</dbReference>
<evidence type="ECO:0000256" key="2">
    <source>
        <dbReference type="SAM" id="MobiDB-lite"/>
    </source>
</evidence>
<feature type="coiled-coil region" evidence="1">
    <location>
        <begin position="499"/>
        <end position="526"/>
    </location>
</feature>
<feature type="region of interest" description="Disordered" evidence="2">
    <location>
        <begin position="774"/>
        <end position="793"/>
    </location>
</feature>
<dbReference type="InterPro" id="IPR036397">
    <property type="entry name" value="RNaseH_sf"/>
</dbReference>
<dbReference type="PROSITE" id="PS50994">
    <property type="entry name" value="INTEGRASE"/>
    <property type="match status" value="1"/>
</dbReference>
<feature type="domain" description="Integrase catalytic" evidence="3">
    <location>
        <begin position="790"/>
        <end position="989"/>
    </location>
</feature>
<organism evidence="4 5">
    <name type="scientific">Tanacetum coccineum</name>
    <dbReference type="NCBI Taxonomy" id="301880"/>
    <lineage>
        <taxon>Eukaryota</taxon>
        <taxon>Viridiplantae</taxon>
        <taxon>Streptophyta</taxon>
        <taxon>Embryophyta</taxon>
        <taxon>Tracheophyta</taxon>
        <taxon>Spermatophyta</taxon>
        <taxon>Magnoliopsida</taxon>
        <taxon>eudicotyledons</taxon>
        <taxon>Gunneridae</taxon>
        <taxon>Pentapetalae</taxon>
        <taxon>asterids</taxon>
        <taxon>campanulids</taxon>
        <taxon>Asterales</taxon>
        <taxon>Asteraceae</taxon>
        <taxon>Asteroideae</taxon>
        <taxon>Anthemideae</taxon>
        <taxon>Anthemidinae</taxon>
        <taxon>Tanacetum</taxon>
    </lineage>
</organism>
<dbReference type="InterPro" id="IPR001584">
    <property type="entry name" value="Integrase_cat-core"/>
</dbReference>
<dbReference type="InterPro" id="IPR012337">
    <property type="entry name" value="RNaseH-like_sf"/>
</dbReference>
<evidence type="ECO:0000259" key="3">
    <source>
        <dbReference type="PROSITE" id="PS50994"/>
    </source>
</evidence>